<dbReference type="AlphaFoldDB" id="A0A9D4C626"/>
<keyword evidence="2" id="KW-0472">Membrane</keyword>
<proteinExistence type="predicted"/>
<gene>
    <name evidence="3" type="ORF">DPMN_060498</name>
</gene>
<name>A0A9D4C626_DREPO</name>
<evidence type="ECO:0000313" key="3">
    <source>
        <dbReference type="EMBL" id="KAH3717703.1"/>
    </source>
</evidence>
<keyword evidence="2" id="KW-0812">Transmembrane</keyword>
<dbReference type="EMBL" id="JAIWYP010000013">
    <property type="protein sequence ID" value="KAH3717703.1"/>
    <property type="molecule type" value="Genomic_DNA"/>
</dbReference>
<accession>A0A9D4C626</accession>
<protein>
    <submittedName>
        <fullName evidence="3">Uncharacterized protein</fullName>
    </submittedName>
</protein>
<comment type="caution">
    <text evidence="3">The sequence shown here is derived from an EMBL/GenBank/DDBJ whole genome shotgun (WGS) entry which is preliminary data.</text>
</comment>
<feature type="region of interest" description="Disordered" evidence="1">
    <location>
        <begin position="16"/>
        <end position="41"/>
    </location>
</feature>
<feature type="transmembrane region" description="Helical" evidence="2">
    <location>
        <begin position="43"/>
        <end position="62"/>
    </location>
</feature>
<dbReference type="Proteomes" id="UP000828390">
    <property type="component" value="Unassembled WGS sequence"/>
</dbReference>
<reference evidence="3" key="2">
    <citation type="submission" date="2020-11" db="EMBL/GenBank/DDBJ databases">
        <authorList>
            <person name="McCartney M.A."/>
            <person name="Auch B."/>
            <person name="Kono T."/>
            <person name="Mallez S."/>
            <person name="Becker A."/>
            <person name="Gohl D.M."/>
            <person name="Silverstein K.A.T."/>
            <person name="Koren S."/>
            <person name="Bechman K.B."/>
            <person name="Herman A."/>
            <person name="Abrahante J.E."/>
            <person name="Garbe J."/>
        </authorList>
    </citation>
    <scope>NUCLEOTIDE SEQUENCE</scope>
    <source>
        <strain evidence="3">Duluth1</strain>
        <tissue evidence="3">Whole animal</tissue>
    </source>
</reference>
<reference evidence="3" key="1">
    <citation type="journal article" date="2019" name="bioRxiv">
        <title>The Genome of the Zebra Mussel, Dreissena polymorpha: A Resource for Invasive Species Research.</title>
        <authorList>
            <person name="McCartney M.A."/>
            <person name="Auch B."/>
            <person name="Kono T."/>
            <person name="Mallez S."/>
            <person name="Zhang Y."/>
            <person name="Obille A."/>
            <person name="Becker A."/>
            <person name="Abrahante J.E."/>
            <person name="Garbe J."/>
            <person name="Badalamenti J.P."/>
            <person name="Herman A."/>
            <person name="Mangelson H."/>
            <person name="Liachko I."/>
            <person name="Sullivan S."/>
            <person name="Sone E.D."/>
            <person name="Koren S."/>
            <person name="Silverstein K.A.T."/>
            <person name="Beckman K.B."/>
            <person name="Gohl D.M."/>
        </authorList>
    </citation>
    <scope>NUCLEOTIDE SEQUENCE</scope>
    <source>
        <strain evidence="3">Duluth1</strain>
        <tissue evidence="3">Whole animal</tissue>
    </source>
</reference>
<organism evidence="3 4">
    <name type="scientific">Dreissena polymorpha</name>
    <name type="common">Zebra mussel</name>
    <name type="synonym">Mytilus polymorpha</name>
    <dbReference type="NCBI Taxonomy" id="45954"/>
    <lineage>
        <taxon>Eukaryota</taxon>
        <taxon>Metazoa</taxon>
        <taxon>Spiralia</taxon>
        <taxon>Lophotrochozoa</taxon>
        <taxon>Mollusca</taxon>
        <taxon>Bivalvia</taxon>
        <taxon>Autobranchia</taxon>
        <taxon>Heteroconchia</taxon>
        <taxon>Euheterodonta</taxon>
        <taxon>Imparidentia</taxon>
        <taxon>Neoheterodontei</taxon>
        <taxon>Myida</taxon>
        <taxon>Dreissenoidea</taxon>
        <taxon>Dreissenidae</taxon>
        <taxon>Dreissena</taxon>
    </lineage>
</organism>
<sequence>MDTVSSKMCLFQCQESVDNGGRGDSTSKPSGQGSRNNAGSNKVARSLTMTLVLLAVGFVAVMRK</sequence>
<evidence type="ECO:0000256" key="1">
    <source>
        <dbReference type="SAM" id="MobiDB-lite"/>
    </source>
</evidence>
<evidence type="ECO:0000313" key="4">
    <source>
        <dbReference type="Proteomes" id="UP000828390"/>
    </source>
</evidence>
<keyword evidence="4" id="KW-1185">Reference proteome</keyword>
<keyword evidence="2" id="KW-1133">Transmembrane helix</keyword>
<evidence type="ECO:0000256" key="2">
    <source>
        <dbReference type="SAM" id="Phobius"/>
    </source>
</evidence>
<feature type="compositionally biased region" description="Polar residues" evidence="1">
    <location>
        <begin position="24"/>
        <end position="40"/>
    </location>
</feature>